<proteinExistence type="predicted"/>
<protein>
    <submittedName>
        <fullName evidence="2">Suppressor of fused domain protein</fullName>
    </submittedName>
</protein>
<reference evidence="3" key="1">
    <citation type="journal article" date="2019" name="Int. J. Syst. Evol. Microbiol.">
        <title>The Global Catalogue of Microorganisms (GCM) 10K type strain sequencing project: providing services to taxonomists for standard genome sequencing and annotation.</title>
        <authorList>
            <consortium name="The Broad Institute Genomics Platform"/>
            <consortium name="The Broad Institute Genome Sequencing Center for Infectious Disease"/>
            <person name="Wu L."/>
            <person name="Ma J."/>
        </authorList>
    </citation>
    <scope>NUCLEOTIDE SEQUENCE [LARGE SCALE GENOMIC DNA]</scope>
    <source>
        <strain evidence="3">CGMCC 1.15772</strain>
    </source>
</reference>
<organism evidence="2 3">
    <name type="scientific">Deinococcus lacus</name>
    <dbReference type="NCBI Taxonomy" id="392561"/>
    <lineage>
        <taxon>Bacteria</taxon>
        <taxon>Thermotogati</taxon>
        <taxon>Deinococcota</taxon>
        <taxon>Deinococci</taxon>
        <taxon>Deinococcales</taxon>
        <taxon>Deinococcaceae</taxon>
        <taxon>Deinococcus</taxon>
    </lineage>
</organism>
<gene>
    <name evidence="2" type="ORF">ACFP81_03650</name>
</gene>
<dbReference type="Pfam" id="PF05076">
    <property type="entry name" value="SUFU"/>
    <property type="match status" value="1"/>
</dbReference>
<comment type="caution">
    <text evidence="2">The sequence shown here is derived from an EMBL/GenBank/DDBJ whole genome shotgun (WGS) entry which is preliminary data.</text>
</comment>
<evidence type="ECO:0000313" key="3">
    <source>
        <dbReference type="Proteomes" id="UP001596297"/>
    </source>
</evidence>
<name>A0ABW1YD96_9DEIO</name>
<evidence type="ECO:0000259" key="1">
    <source>
        <dbReference type="Pfam" id="PF05076"/>
    </source>
</evidence>
<feature type="domain" description="Suppressor of fused-like" evidence="1">
    <location>
        <begin position="60"/>
        <end position="241"/>
    </location>
</feature>
<dbReference type="RefSeq" id="WP_380082219.1">
    <property type="nucleotide sequence ID" value="NZ_JBHSWD010000001.1"/>
</dbReference>
<dbReference type="Proteomes" id="UP001596297">
    <property type="component" value="Unassembled WGS sequence"/>
</dbReference>
<keyword evidence="3" id="KW-1185">Reference proteome</keyword>
<accession>A0ABW1YD96</accession>
<dbReference type="InterPro" id="IPR020941">
    <property type="entry name" value="SUFU-like_domain"/>
</dbReference>
<sequence length="255" mass="28951">MSETEQTKGGQPIYRHEEVERDWQAPQFEEAVRVGFEEHLNRFFGSDEITVWHEIVSDLVHIDVYMVRSSAERPFYTLITSGMSDLPMTLPEGMDAEARAELERAELVMCLPPDWPLSQEAFEDAANYWPIGLLKMLARLPHEYSTWLGVGHSVPNGQSGQAFPGTQFTGVVLGPPVDLPEDFWTFQVNLQGVQTTVRFYGLFPLYTEEMDYKINTPEGAWALFKKFEPFGVRLIVDVNRPNVITAPPPARLSEA</sequence>
<evidence type="ECO:0000313" key="2">
    <source>
        <dbReference type="EMBL" id="MFC6591212.1"/>
    </source>
</evidence>
<dbReference type="EMBL" id="JBHSWD010000001">
    <property type="protein sequence ID" value="MFC6591212.1"/>
    <property type="molecule type" value="Genomic_DNA"/>
</dbReference>